<evidence type="ECO:0000259" key="16">
    <source>
        <dbReference type="PROSITE" id="PS51217"/>
    </source>
</evidence>
<evidence type="ECO:0000256" key="12">
    <source>
        <dbReference type="ARBA" id="ARBA00048988"/>
    </source>
</evidence>
<evidence type="ECO:0000259" key="15">
    <source>
        <dbReference type="PROSITE" id="PS51198"/>
    </source>
</evidence>
<dbReference type="HAMAP" id="MF_01451">
    <property type="entry name" value="AddA"/>
    <property type="match status" value="1"/>
</dbReference>
<evidence type="ECO:0000256" key="14">
    <source>
        <dbReference type="PROSITE-ProRule" id="PRU00560"/>
    </source>
</evidence>
<evidence type="ECO:0000256" key="3">
    <source>
        <dbReference type="ARBA" id="ARBA00022763"/>
    </source>
</evidence>
<accession>A0A7G6E1Y4</accession>
<keyword evidence="9 13" id="KW-0234">DNA repair</keyword>
<evidence type="ECO:0000313" key="17">
    <source>
        <dbReference type="EMBL" id="QNB46088.1"/>
    </source>
</evidence>
<feature type="domain" description="UvrD-like helicase ATP-binding" evidence="15">
    <location>
        <begin position="42"/>
        <end position="518"/>
    </location>
</feature>
<comment type="cofactor">
    <cofactor evidence="13">
        <name>Mg(2+)</name>
        <dbReference type="ChEBI" id="CHEBI:18420"/>
    </cofactor>
</comment>
<dbReference type="Gene3D" id="3.40.50.300">
    <property type="entry name" value="P-loop containing nucleotide triphosphate hydrolases"/>
    <property type="match status" value="4"/>
</dbReference>
<keyword evidence="8 13" id="KW-0238">DNA-binding</keyword>
<dbReference type="InterPro" id="IPR027417">
    <property type="entry name" value="P-loop_NTPase"/>
</dbReference>
<dbReference type="KEGG" id="tfr:BR63_07035"/>
<keyword evidence="3 13" id="KW-0227">DNA damage</keyword>
<dbReference type="InterPro" id="IPR014016">
    <property type="entry name" value="UvrD-like_ATP-bd"/>
</dbReference>
<comment type="similarity">
    <text evidence="13">Belongs to the helicase family. AddA subfamily.</text>
</comment>
<proteinExistence type="inferred from homology"/>
<comment type="function">
    <text evidence="13">The heterodimer acts as both an ATP-dependent DNA helicase and an ATP-dependent, dual-direction single-stranded exonuclease. Recognizes the chi site generating a DNA molecule suitable for the initiation of homologous recombination. The AddA nuclease domain is required for chi fragment generation; this subunit has the helicase and 3' -&gt; 5' nuclease activities.</text>
</comment>
<keyword evidence="1 13" id="KW-0540">Nuclease</keyword>
<dbReference type="GO" id="GO:0000724">
    <property type="term" value="P:double-strand break repair via homologous recombination"/>
    <property type="evidence" value="ECO:0007669"/>
    <property type="project" value="UniProtKB-UniRule"/>
</dbReference>
<evidence type="ECO:0000256" key="8">
    <source>
        <dbReference type="ARBA" id="ARBA00023125"/>
    </source>
</evidence>
<dbReference type="Gene3D" id="3.90.320.10">
    <property type="match status" value="1"/>
</dbReference>
<dbReference type="GO" id="GO:0005524">
    <property type="term" value="F:ATP binding"/>
    <property type="evidence" value="ECO:0007669"/>
    <property type="project" value="UniProtKB-UniRule"/>
</dbReference>
<dbReference type="EMBL" id="CP045798">
    <property type="protein sequence ID" value="QNB46088.1"/>
    <property type="molecule type" value="Genomic_DNA"/>
</dbReference>
<dbReference type="GO" id="GO:0008408">
    <property type="term" value="F:3'-5' exonuclease activity"/>
    <property type="evidence" value="ECO:0007669"/>
    <property type="project" value="UniProtKB-UniRule"/>
</dbReference>
<dbReference type="GO" id="GO:0003690">
    <property type="term" value="F:double-stranded DNA binding"/>
    <property type="evidence" value="ECO:0007669"/>
    <property type="project" value="UniProtKB-UniRule"/>
</dbReference>
<keyword evidence="6 13" id="KW-0269">Exonuclease</keyword>
<evidence type="ECO:0000256" key="11">
    <source>
        <dbReference type="ARBA" id="ARBA00034617"/>
    </source>
</evidence>
<dbReference type="PROSITE" id="PS51217">
    <property type="entry name" value="UVRD_HELICASE_CTER"/>
    <property type="match status" value="1"/>
</dbReference>
<dbReference type="SUPFAM" id="SSF52980">
    <property type="entry name" value="Restriction endonuclease-like"/>
    <property type="match status" value="1"/>
</dbReference>
<dbReference type="GO" id="GO:0033202">
    <property type="term" value="C:DNA helicase complex"/>
    <property type="evidence" value="ECO:0007669"/>
    <property type="project" value="TreeGrafter"/>
</dbReference>
<dbReference type="EC" id="3.1.-.-" evidence="13"/>
<name>A0A7G6E1Y4_THEFR</name>
<evidence type="ECO:0000256" key="10">
    <source>
        <dbReference type="ARBA" id="ARBA00023235"/>
    </source>
</evidence>
<dbReference type="InterPro" id="IPR000212">
    <property type="entry name" value="DNA_helicase_UvrD/REP"/>
</dbReference>
<dbReference type="SUPFAM" id="SSF52540">
    <property type="entry name" value="P-loop containing nucleoside triphosphate hydrolases"/>
    <property type="match status" value="1"/>
</dbReference>
<evidence type="ECO:0000256" key="2">
    <source>
        <dbReference type="ARBA" id="ARBA00022741"/>
    </source>
</evidence>
<dbReference type="InterPro" id="IPR011335">
    <property type="entry name" value="Restrct_endonuc-II-like"/>
</dbReference>
<organism evidence="17 18">
    <name type="scientific">Thermanaerosceptrum fracticalcis</name>
    <dbReference type="NCBI Taxonomy" id="1712410"/>
    <lineage>
        <taxon>Bacteria</taxon>
        <taxon>Bacillati</taxon>
        <taxon>Bacillota</taxon>
        <taxon>Clostridia</taxon>
        <taxon>Eubacteriales</taxon>
        <taxon>Peptococcaceae</taxon>
        <taxon>Thermanaerosceptrum</taxon>
    </lineage>
</organism>
<dbReference type="EC" id="5.6.2.4" evidence="13"/>
<comment type="subunit">
    <text evidence="13">Heterodimer of AddA and AddB/RexB.</text>
</comment>
<keyword evidence="10 13" id="KW-0413">Isomerase</keyword>
<dbReference type="FunFam" id="3.40.50.300:FF:001236">
    <property type="entry name" value="ATP-dependent helicase/nuclease subunit A"/>
    <property type="match status" value="1"/>
</dbReference>
<reference evidence="17 18" key="1">
    <citation type="journal article" date="2019" name="Front. Microbiol.">
        <title>Thermoanaerosceptrum fracticalcis gen. nov. sp. nov., a Novel Fumarate-Fermenting Microorganism From a Deep Fractured Carbonate Aquifer of the US Great Basin.</title>
        <authorList>
            <person name="Hamilton-Brehm S.D."/>
            <person name="Stewart L.E."/>
            <person name="Zavarin M."/>
            <person name="Caldwell M."/>
            <person name="Lawson P.A."/>
            <person name="Onstott T.C."/>
            <person name="Grzymski J."/>
            <person name="Neveux I."/>
            <person name="Lollar B.S."/>
            <person name="Russell C.E."/>
            <person name="Moser D.P."/>
        </authorList>
    </citation>
    <scope>NUCLEOTIDE SEQUENCE [LARGE SCALE GENOMIC DNA]</scope>
    <source>
        <strain evidence="17 18">DRI-13</strain>
    </source>
</reference>
<dbReference type="GO" id="GO:0005829">
    <property type="term" value="C:cytosol"/>
    <property type="evidence" value="ECO:0007669"/>
    <property type="project" value="TreeGrafter"/>
</dbReference>
<evidence type="ECO:0000256" key="7">
    <source>
        <dbReference type="ARBA" id="ARBA00022840"/>
    </source>
</evidence>
<evidence type="ECO:0000256" key="13">
    <source>
        <dbReference type="HAMAP-Rule" id="MF_01451"/>
    </source>
</evidence>
<dbReference type="NCBIfam" id="TIGR02785">
    <property type="entry name" value="addA_Gpos"/>
    <property type="match status" value="1"/>
</dbReference>
<dbReference type="InterPro" id="IPR038726">
    <property type="entry name" value="PDDEXK_AddAB-type"/>
</dbReference>
<keyword evidence="7 13" id="KW-0067">ATP-binding</keyword>
<dbReference type="PROSITE" id="PS51198">
    <property type="entry name" value="UVRD_HELICASE_ATP_BIND"/>
    <property type="match status" value="1"/>
</dbReference>
<dbReference type="Pfam" id="PF13361">
    <property type="entry name" value="UvrD_C"/>
    <property type="match status" value="1"/>
</dbReference>
<keyword evidence="4 13" id="KW-0378">Hydrolase</keyword>
<gene>
    <name evidence="13 17" type="primary">addA</name>
    <name evidence="17" type="ORF">BR63_07035</name>
</gene>
<evidence type="ECO:0000256" key="1">
    <source>
        <dbReference type="ARBA" id="ARBA00022722"/>
    </source>
</evidence>
<dbReference type="Pfam" id="PF12705">
    <property type="entry name" value="PDDEXK_1"/>
    <property type="match status" value="1"/>
</dbReference>
<sequence length="1286" mass="147986">MPVFAVLTLVFPAILTVCLRNGKREKSGMRLALRRWRKMSKPAWTREQETAIYYRGENILVAAAAGAGKTAVLVERIIQRVLDSTQPVDVDKLLVVTFTNAAAQEMRERINSALTRRYQDNPTDKHLQRQLLLLSRASISTLHAFCLEIIRQNYYQLSLPGGLALDPRFRIADDTEAMLLQLEVLEELFEDKYTEEDEIFLELVEGFGGERDDKILQDLVLKLYEFSRSQPRPSLWLAHVEHSFQANLEDEITQSLFHNMLESIIIPLEDGLEKLKEAQRLALSPGGPALYNKNLTEEIHLLEDILAKGKVSWQAVYEAMQGFRFNSLKPCRAEVDEALKKQVQELRDEVKKSLQQLQQEYFNRSPVEMLQDMRDMAPLMGALCHLVEEFSFRFLKAKLQRNIIDFSDIEHFTLALLRKEEGGQWLPSPLAEKLRTRYEEVLIDEYQDINPVQEAILAFVSRQNGEKPNMFMVGDVKQSIYGFRMAEPGLFLAKYRAYGQEPGVRGKKIILAENFRSRQEIIRGVNFIFRQLMSPKVGGIIYDREAELVCGASYPPGTGPGTAAIEVHMLQKNRNQGEQVQREEKEENPGDYLESEELDTVELEARLIGRRILQLFSGESEGGPFLVWDRGKGEYRPVTYRDMVVLLRTTRGQAHTYLEVFRQLGIPAYAEVGTGYFAAQEVQTMVALLQVIDNPRQDIPLVATLRSPLVGLTAEELTSVRLQRPYGDFYDSLRLAARKESGRLGEELRAFLQKLQSWRTYARRNSLVDLIWLLYRETGYYDYAGAMPGGKQRQANLRALHDRAKEYESTTYRGLFKFLRFLEKLEETNNDLGAARALGENEDVVRIMSVHKSKGLEFPVVFLAGLGRKFNQQDLQQDILLDKELGLGPVWVDYRQRLKYPTLAKMAIKNKLKRDLLAEEIRLLYVAMTRAREKLILVGTLKDTEKKIKSWGKVIGREEWELPLGVLTQASCYWDWLGPCLIRHRSGEPLRAKGTGLGFPAPSLADYPVDFKISFWETPLQITQEENSGDYRTYLDKVRRLEPVPYSPVETTGIIHRLAWAYPHRALADIPAKLSVTEIKNRYQYLAQDHSASLAFVHWRELTRRPRFLQEKKGLSANEKGSAYHLVMRHLEVTQELSRENIEGQIRSLVEREVLTPAQGEAVDAGKIEQFFHSPLGQRMRKAEKLLREVTFTLVLPVAELYPEVEDYPEEKILVQGTIDCLWEESEGFVLMDYKTDLVTEETMENLRSRYHIQMMLYSRAAEQILKKPVREKILYSFALDQPLIL</sequence>
<dbReference type="Proteomes" id="UP000515847">
    <property type="component" value="Chromosome"/>
</dbReference>
<evidence type="ECO:0000256" key="4">
    <source>
        <dbReference type="ARBA" id="ARBA00022801"/>
    </source>
</evidence>
<dbReference type="PANTHER" id="PTHR11070:SF48">
    <property type="entry name" value="ATP-DEPENDENT HELICASE_NUCLEASE SUBUNIT A"/>
    <property type="match status" value="1"/>
</dbReference>
<protein>
    <recommendedName>
        <fullName evidence="13">ATP-dependent helicase/nuclease subunit A</fullName>
        <ecNumber evidence="13">3.1.-.-</ecNumber>
        <ecNumber evidence="13">5.6.2.4</ecNumber>
    </recommendedName>
    <alternativeName>
        <fullName evidence="13">ATP-dependent helicase/nuclease AddA</fullName>
    </alternativeName>
    <alternativeName>
        <fullName evidence="13">DNA 3'-5' helicase AddA</fullName>
    </alternativeName>
</protein>
<feature type="domain" description="UvrD-like helicase C-terminal" evidence="16">
    <location>
        <begin position="560"/>
        <end position="855"/>
    </location>
</feature>
<comment type="catalytic activity">
    <reaction evidence="11 13">
        <text>Couples ATP hydrolysis with the unwinding of duplex DNA by translocating in the 3'-5' direction.</text>
        <dbReference type="EC" id="5.6.2.4"/>
    </reaction>
</comment>
<dbReference type="InterPro" id="IPR014152">
    <property type="entry name" value="AddA"/>
</dbReference>
<keyword evidence="2 13" id="KW-0547">Nucleotide-binding</keyword>
<feature type="binding site" evidence="14">
    <location>
        <begin position="63"/>
        <end position="70"/>
    </location>
    <ligand>
        <name>ATP</name>
        <dbReference type="ChEBI" id="CHEBI:30616"/>
    </ligand>
</feature>
<dbReference type="PANTHER" id="PTHR11070">
    <property type="entry name" value="UVRD / RECB / PCRA DNA HELICASE FAMILY MEMBER"/>
    <property type="match status" value="1"/>
</dbReference>
<dbReference type="Pfam" id="PF00580">
    <property type="entry name" value="UvrD-helicase"/>
    <property type="match status" value="1"/>
</dbReference>
<evidence type="ECO:0000256" key="9">
    <source>
        <dbReference type="ARBA" id="ARBA00023204"/>
    </source>
</evidence>
<dbReference type="GO" id="GO:0043138">
    <property type="term" value="F:3'-5' DNA helicase activity"/>
    <property type="evidence" value="ECO:0007669"/>
    <property type="project" value="UniProtKB-UniRule"/>
</dbReference>
<evidence type="ECO:0000256" key="6">
    <source>
        <dbReference type="ARBA" id="ARBA00022839"/>
    </source>
</evidence>
<dbReference type="InterPro" id="IPR014017">
    <property type="entry name" value="DNA_helicase_UvrD-like_C"/>
</dbReference>
<evidence type="ECO:0000313" key="18">
    <source>
        <dbReference type="Proteomes" id="UP000515847"/>
    </source>
</evidence>
<dbReference type="CDD" id="cd17932">
    <property type="entry name" value="DEXQc_UvrD"/>
    <property type="match status" value="1"/>
</dbReference>
<keyword evidence="5 13" id="KW-0347">Helicase</keyword>
<dbReference type="InterPro" id="IPR011604">
    <property type="entry name" value="PDDEXK-like_dom_sf"/>
</dbReference>
<evidence type="ECO:0000256" key="5">
    <source>
        <dbReference type="ARBA" id="ARBA00022806"/>
    </source>
</evidence>
<comment type="catalytic activity">
    <reaction evidence="12 13">
        <text>ATP + H2O = ADP + phosphate + H(+)</text>
        <dbReference type="Rhea" id="RHEA:13065"/>
        <dbReference type="ChEBI" id="CHEBI:15377"/>
        <dbReference type="ChEBI" id="CHEBI:15378"/>
        <dbReference type="ChEBI" id="CHEBI:30616"/>
        <dbReference type="ChEBI" id="CHEBI:43474"/>
        <dbReference type="ChEBI" id="CHEBI:456216"/>
        <dbReference type="EC" id="5.6.2.4"/>
    </reaction>
</comment>
<keyword evidence="18" id="KW-1185">Reference proteome</keyword>